<dbReference type="EMBL" id="FOCT01000006">
    <property type="protein sequence ID" value="SEN70321.1"/>
    <property type="molecule type" value="Genomic_DNA"/>
</dbReference>
<dbReference type="GO" id="GO:0016998">
    <property type="term" value="P:cell wall macromolecule catabolic process"/>
    <property type="evidence" value="ECO:0007669"/>
    <property type="project" value="InterPro"/>
</dbReference>
<proteinExistence type="inferred from homology"/>
<name>A0A1H8IPR6_9PROT</name>
<evidence type="ECO:0000256" key="4">
    <source>
        <dbReference type="ARBA" id="ARBA00022801"/>
    </source>
</evidence>
<dbReference type="PANTHER" id="PTHR38107:SF3">
    <property type="entry name" value="LYSOZYME RRRD-RELATED"/>
    <property type="match status" value="1"/>
</dbReference>
<accession>A0A1H8IPR6</accession>
<dbReference type="Pfam" id="PF00959">
    <property type="entry name" value="Phage_lysozyme"/>
    <property type="match status" value="1"/>
</dbReference>
<organism evidence="7 8">
    <name type="scientific">Nitrosospira multiformis</name>
    <dbReference type="NCBI Taxonomy" id="1231"/>
    <lineage>
        <taxon>Bacteria</taxon>
        <taxon>Pseudomonadati</taxon>
        <taxon>Pseudomonadota</taxon>
        <taxon>Betaproteobacteria</taxon>
        <taxon>Nitrosomonadales</taxon>
        <taxon>Nitrosomonadaceae</taxon>
        <taxon>Nitrosospira</taxon>
    </lineage>
</organism>
<comment type="similarity">
    <text evidence="6">Belongs to the glycosyl hydrolase 24 family.</text>
</comment>
<evidence type="ECO:0000256" key="5">
    <source>
        <dbReference type="ARBA" id="ARBA00023295"/>
    </source>
</evidence>
<evidence type="ECO:0000256" key="2">
    <source>
        <dbReference type="ARBA" id="ARBA00022529"/>
    </source>
</evidence>
<evidence type="ECO:0000256" key="6">
    <source>
        <dbReference type="RuleBase" id="RU003788"/>
    </source>
</evidence>
<dbReference type="GO" id="GO:0031640">
    <property type="term" value="P:killing of cells of another organism"/>
    <property type="evidence" value="ECO:0007669"/>
    <property type="project" value="UniProtKB-KW"/>
</dbReference>
<dbReference type="GO" id="GO:0009253">
    <property type="term" value="P:peptidoglycan catabolic process"/>
    <property type="evidence" value="ECO:0007669"/>
    <property type="project" value="InterPro"/>
</dbReference>
<dbReference type="InterPro" id="IPR023347">
    <property type="entry name" value="Lysozyme_dom_sf"/>
</dbReference>
<dbReference type="InterPro" id="IPR051018">
    <property type="entry name" value="Bacteriophage_GH24"/>
</dbReference>
<reference evidence="7 8" key="1">
    <citation type="submission" date="2016-10" db="EMBL/GenBank/DDBJ databases">
        <authorList>
            <person name="de Groot N.N."/>
        </authorList>
    </citation>
    <scope>NUCLEOTIDE SEQUENCE [LARGE SCALE GENOMIC DNA]</scope>
    <source>
        <strain evidence="7 8">Nl18</strain>
    </source>
</reference>
<dbReference type="InterPro" id="IPR023346">
    <property type="entry name" value="Lysozyme-like_dom_sf"/>
</dbReference>
<sequence>MIKRMAVSGLVVGAALLVGITKQEGFPLEAIIPVPGDAPTIGPGRTEGVKMGDKTEPVRELIYLLNNLEGKYAAGVRKCVKVELYQHEFDAYVSLTYNIGVSAFCSSTLVSELNKGEYETACREILRWNKFQGKPLRGLTIRREAEYKQCMGLT</sequence>
<evidence type="ECO:0000313" key="7">
    <source>
        <dbReference type="EMBL" id="SEN70321.1"/>
    </source>
</evidence>
<dbReference type="Gene3D" id="1.10.530.40">
    <property type="match status" value="1"/>
</dbReference>
<evidence type="ECO:0000313" key="8">
    <source>
        <dbReference type="Proteomes" id="UP000183898"/>
    </source>
</evidence>
<evidence type="ECO:0000256" key="3">
    <source>
        <dbReference type="ARBA" id="ARBA00022638"/>
    </source>
</evidence>
<comment type="catalytic activity">
    <reaction evidence="1 6">
        <text>Hydrolysis of (1-&gt;4)-beta-linkages between N-acetylmuramic acid and N-acetyl-D-glucosamine residues in a peptidoglycan and between N-acetyl-D-glucosamine residues in chitodextrins.</text>
        <dbReference type="EC" id="3.2.1.17"/>
    </reaction>
</comment>
<protein>
    <recommendedName>
        <fullName evidence="6">Lysozyme</fullName>
        <ecNumber evidence="6">3.2.1.17</ecNumber>
    </recommendedName>
</protein>
<dbReference type="RefSeq" id="WP_074746277.1">
    <property type="nucleotide sequence ID" value="NZ_FOCT01000006.1"/>
</dbReference>
<dbReference type="GO" id="GO:0042742">
    <property type="term" value="P:defense response to bacterium"/>
    <property type="evidence" value="ECO:0007669"/>
    <property type="project" value="UniProtKB-KW"/>
</dbReference>
<gene>
    <name evidence="7" type="ORF">SAMN05216404_106134</name>
</gene>
<dbReference type="HAMAP" id="MF_04110">
    <property type="entry name" value="ENDOLYSIN_T4"/>
    <property type="match status" value="1"/>
</dbReference>
<dbReference type="PANTHER" id="PTHR38107">
    <property type="match status" value="1"/>
</dbReference>
<dbReference type="GO" id="GO:0003796">
    <property type="term" value="F:lysozyme activity"/>
    <property type="evidence" value="ECO:0007669"/>
    <property type="project" value="UniProtKB-EC"/>
</dbReference>
<dbReference type="InterPro" id="IPR002196">
    <property type="entry name" value="Glyco_hydro_24"/>
</dbReference>
<dbReference type="AlphaFoldDB" id="A0A1H8IPR6"/>
<keyword evidence="3 6" id="KW-0081">Bacteriolytic enzyme</keyword>
<dbReference type="InterPro" id="IPR034690">
    <property type="entry name" value="Endolysin_T4_type"/>
</dbReference>
<dbReference type="SUPFAM" id="SSF53955">
    <property type="entry name" value="Lysozyme-like"/>
    <property type="match status" value="1"/>
</dbReference>
<keyword evidence="5 6" id="KW-0326">Glycosidase</keyword>
<keyword evidence="4 6" id="KW-0378">Hydrolase</keyword>
<dbReference type="Proteomes" id="UP000183898">
    <property type="component" value="Unassembled WGS sequence"/>
</dbReference>
<keyword evidence="2 6" id="KW-0929">Antimicrobial</keyword>
<dbReference type="EC" id="3.2.1.17" evidence="6"/>
<evidence type="ECO:0000256" key="1">
    <source>
        <dbReference type="ARBA" id="ARBA00000632"/>
    </source>
</evidence>